<feature type="signal peptide" evidence="1">
    <location>
        <begin position="1"/>
        <end position="22"/>
    </location>
</feature>
<name>A0A2N8RZH8_STUST</name>
<feature type="domain" description="DUF3859" evidence="2">
    <location>
        <begin position="24"/>
        <end position="154"/>
    </location>
</feature>
<evidence type="ECO:0000313" key="4">
    <source>
        <dbReference type="Proteomes" id="UP000235925"/>
    </source>
</evidence>
<sequence>MSFSRWTLAVLVLGLSVSAAQAQVEIVGDIEYGVFETAKKEFEPGERVLSRRDQSIRQTADVPARLGSKFGMRYRLVGKREGDTPLTLLYLTPGVVTPDGKRHDKFEVVQSLMPGAEADVMAFEFTEPHEMVPGEWRLMVFQGDRLLTERTFHVTGH</sequence>
<dbReference type="Gene3D" id="2.60.40.2390">
    <property type="match status" value="1"/>
</dbReference>
<dbReference type="InterPro" id="IPR024331">
    <property type="entry name" value="DUF3859"/>
</dbReference>
<evidence type="ECO:0000256" key="1">
    <source>
        <dbReference type="SAM" id="SignalP"/>
    </source>
</evidence>
<evidence type="ECO:0000259" key="2">
    <source>
        <dbReference type="Pfam" id="PF12975"/>
    </source>
</evidence>
<keyword evidence="1" id="KW-0732">Signal</keyword>
<dbReference type="Pfam" id="PF12975">
    <property type="entry name" value="DUF3859"/>
    <property type="match status" value="1"/>
</dbReference>
<accession>A0A2N8RZH8</accession>
<gene>
    <name evidence="3" type="ORF">CXK92_14200</name>
</gene>
<proteinExistence type="predicted"/>
<dbReference type="OrthoDB" id="6312831at2"/>
<dbReference type="RefSeq" id="WP_102825674.1">
    <property type="nucleotide sequence ID" value="NZ_CP139348.1"/>
</dbReference>
<evidence type="ECO:0000313" key="3">
    <source>
        <dbReference type="EMBL" id="PNF79785.1"/>
    </source>
</evidence>
<reference evidence="3 4" key="1">
    <citation type="submission" date="2018-01" db="EMBL/GenBank/DDBJ databases">
        <title>Denitrification phenotypes of diverse strains of Pseudomonas stutzeri.</title>
        <authorList>
            <person name="Milligan D.A."/>
            <person name="Bergaust L."/>
            <person name="Bakken L.R."/>
            <person name="Frostegard A."/>
        </authorList>
    </citation>
    <scope>NUCLEOTIDE SEQUENCE [LARGE SCALE GENOMIC DNA]</scope>
    <source>
        <strain evidence="3 4">KC</strain>
    </source>
</reference>
<feature type="chain" id="PRO_5014951560" evidence="1">
    <location>
        <begin position="23"/>
        <end position="157"/>
    </location>
</feature>
<comment type="caution">
    <text evidence="3">The sequence shown here is derived from an EMBL/GenBank/DDBJ whole genome shotgun (WGS) entry which is preliminary data.</text>
</comment>
<dbReference type="EMBL" id="POUN01000004">
    <property type="protein sequence ID" value="PNF79785.1"/>
    <property type="molecule type" value="Genomic_DNA"/>
</dbReference>
<protein>
    <submittedName>
        <fullName evidence="3">DUF3859 domain-containing protein</fullName>
    </submittedName>
</protein>
<dbReference type="Proteomes" id="UP000235925">
    <property type="component" value="Unassembled WGS sequence"/>
</dbReference>
<organism evidence="3 4">
    <name type="scientific">Stutzerimonas stutzeri</name>
    <name type="common">Pseudomonas stutzeri</name>
    <dbReference type="NCBI Taxonomy" id="316"/>
    <lineage>
        <taxon>Bacteria</taxon>
        <taxon>Pseudomonadati</taxon>
        <taxon>Pseudomonadota</taxon>
        <taxon>Gammaproteobacteria</taxon>
        <taxon>Pseudomonadales</taxon>
        <taxon>Pseudomonadaceae</taxon>
        <taxon>Stutzerimonas</taxon>
    </lineage>
</organism>
<dbReference type="AlphaFoldDB" id="A0A2N8RZH8"/>